<protein>
    <submittedName>
        <fullName evidence="5">EF hand protein</fullName>
    </submittedName>
</protein>
<dbReference type="GO" id="GO:0005509">
    <property type="term" value="F:calcium ion binding"/>
    <property type="evidence" value="ECO:0007669"/>
    <property type="project" value="InterPro"/>
</dbReference>
<dbReference type="InterPro" id="IPR002048">
    <property type="entry name" value="EF_hand_dom"/>
</dbReference>
<keyword evidence="3" id="KW-1133">Transmembrane helix</keyword>
<dbReference type="EMBL" id="GG662548">
    <property type="protein sequence ID" value="EAS02082.2"/>
    <property type="molecule type" value="Genomic_DNA"/>
</dbReference>
<dbReference type="PANTHER" id="PTHR23056:SF110">
    <property type="entry name" value="CALMODULIN"/>
    <property type="match status" value="1"/>
</dbReference>
<name>I7LWK9_TETTS</name>
<keyword evidence="3" id="KW-0812">Transmembrane</keyword>
<organism evidence="5 6">
    <name type="scientific">Tetrahymena thermophila (strain SB210)</name>
    <dbReference type="NCBI Taxonomy" id="312017"/>
    <lineage>
        <taxon>Eukaryota</taxon>
        <taxon>Sar</taxon>
        <taxon>Alveolata</taxon>
        <taxon>Ciliophora</taxon>
        <taxon>Intramacronucleata</taxon>
        <taxon>Oligohymenophorea</taxon>
        <taxon>Hymenostomatida</taxon>
        <taxon>Tetrahymenina</taxon>
        <taxon>Tetrahymenidae</taxon>
        <taxon>Tetrahymena</taxon>
    </lineage>
</organism>
<dbReference type="InterPro" id="IPR045198">
    <property type="entry name" value="CNBL1-10"/>
</dbReference>
<dbReference type="Gene3D" id="1.10.238.10">
    <property type="entry name" value="EF-hand"/>
    <property type="match status" value="1"/>
</dbReference>
<evidence type="ECO:0000313" key="5">
    <source>
        <dbReference type="EMBL" id="EAS02082.2"/>
    </source>
</evidence>
<dbReference type="GeneID" id="7827213"/>
<dbReference type="InterPro" id="IPR018247">
    <property type="entry name" value="EF_Hand_1_Ca_BS"/>
</dbReference>
<evidence type="ECO:0000256" key="2">
    <source>
        <dbReference type="ARBA" id="ARBA00022837"/>
    </source>
</evidence>
<dbReference type="GO" id="GO:0019900">
    <property type="term" value="F:kinase binding"/>
    <property type="evidence" value="ECO:0007669"/>
    <property type="project" value="InterPro"/>
</dbReference>
<dbReference type="InterPro" id="IPR011992">
    <property type="entry name" value="EF-hand-dom_pair"/>
</dbReference>
<feature type="transmembrane region" description="Helical" evidence="3">
    <location>
        <begin position="15"/>
        <end position="36"/>
    </location>
</feature>
<evidence type="ECO:0000256" key="1">
    <source>
        <dbReference type="ARBA" id="ARBA00022737"/>
    </source>
</evidence>
<keyword evidence="3" id="KW-0472">Membrane</keyword>
<dbReference type="PANTHER" id="PTHR23056">
    <property type="entry name" value="CALCINEURIN B"/>
    <property type="match status" value="1"/>
</dbReference>
<dbReference type="AlphaFoldDB" id="I7LWK9"/>
<feature type="non-terminal residue" evidence="5">
    <location>
        <position position="1"/>
    </location>
</feature>
<dbReference type="SUPFAM" id="SSF47473">
    <property type="entry name" value="EF-hand"/>
    <property type="match status" value="1"/>
</dbReference>
<dbReference type="PRINTS" id="PR00450">
    <property type="entry name" value="RECOVERIN"/>
</dbReference>
<evidence type="ECO:0000259" key="4">
    <source>
        <dbReference type="PROSITE" id="PS50222"/>
    </source>
</evidence>
<accession>I7LWK9</accession>
<dbReference type="KEGG" id="tet:TTHERM_00502730"/>
<proteinExistence type="predicted"/>
<dbReference type="InParanoid" id="I7LWK9"/>
<evidence type="ECO:0000256" key="3">
    <source>
        <dbReference type="SAM" id="Phobius"/>
    </source>
</evidence>
<dbReference type="PROSITE" id="PS00018">
    <property type="entry name" value="EF_HAND_1"/>
    <property type="match status" value="1"/>
</dbReference>
<dbReference type="Proteomes" id="UP000009168">
    <property type="component" value="Unassembled WGS sequence"/>
</dbReference>
<feature type="domain" description="EF-hand" evidence="4">
    <location>
        <begin position="124"/>
        <end position="159"/>
    </location>
</feature>
<dbReference type="RefSeq" id="XP_001022327.2">
    <property type="nucleotide sequence ID" value="XM_001022327.2"/>
</dbReference>
<dbReference type="GO" id="GO:0019722">
    <property type="term" value="P:calcium-mediated signaling"/>
    <property type="evidence" value="ECO:0007669"/>
    <property type="project" value="InterPro"/>
</dbReference>
<evidence type="ECO:0000313" key="6">
    <source>
        <dbReference type="Proteomes" id="UP000009168"/>
    </source>
</evidence>
<sequence>TQDIITTINKYLKKIYIYLIMFVKYNIYCISIINFNQFKHKTTQNKQNINIYIQLKNKQRVQMGGGNTKQKKLTQYELTEFTNQTNLTYQQVENLYTFYKNISASQKDDGVIDMQEFSNSLYLTNQEFSEQVFNVFDLNKDRVINFREFILGLANLINEKVEYKTRFVFNLICKSKTNVVSDTQIYDYMKNLINQFPGVQIDDQVLFELIKEQVKKIVQEYKPEEEEQKKYQNEEFMQNIEEIPNEVNLKKNQSLISIQKNEDEVIKYNELTYSQFKQFVIQNPNTLKWLQIDKNNIAQGANKLLGKK</sequence>
<dbReference type="eggNOG" id="KOG0034">
    <property type="taxonomic scope" value="Eukaryota"/>
</dbReference>
<dbReference type="STRING" id="312017.I7LWK9"/>
<keyword evidence="1" id="KW-0677">Repeat</keyword>
<reference evidence="6" key="1">
    <citation type="journal article" date="2006" name="PLoS Biol.">
        <title>Macronuclear genome sequence of the ciliate Tetrahymena thermophila, a model eukaryote.</title>
        <authorList>
            <person name="Eisen J.A."/>
            <person name="Coyne R.S."/>
            <person name="Wu M."/>
            <person name="Wu D."/>
            <person name="Thiagarajan M."/>
            <person name="Wortman J.R."/>
            <person name="Badger J.H."/>
            <person name="Ren Q."/>
            <person name="Amedeo P."/>
            <person name="Jones K.M."/>
            <person name="Tallon L.J."/>
            <person name="Delcher A.L."/>
            <person name="Salzberg S.L."/>
            <person name="Silva J.C."/>
            <person name="Haas B.J."/>
            <person name="Majoros W.H."/>
            <person name="Farzad M."/>
            <person name="Carlton J.M."/>
            <person name="Smith R.K. Jr."/>
            <person name="Garg J."/>
            <person name="Pearlman R.E."/>
            <person name="Karrer K.M."/>
            <person name="Sun L."/>
            <person name="Manning G."/>
            <person name="Elde N.C."/>
            <person name="Turkewitz A.P."/>
            <person name="Asai D.J."/>
            <person name="Wilkes D.E."/>
            <person name="Wang Y."/>
            <person name="Cai H."/>
            <person name="Collins K."/>
            <person name="Stewart B.A."/>
            <person name="Lee S.R."/>
            <person name="Wilamowska K."/>
            <person name="Weinberg Z."/>
            <person name="Ruzzo W.L."/>
            <person name="Wloga D."/>
            <person name="Gaertig J."/>
            <person name="Frankel J."/>
            <person name="Tsao C.-C."/>
            <person name="Gorovsky M.A."/>
            <person name="Keeling P.J."/>
            <person name="Waller R.F."/>
            <person name="Patron N.J."/>
            <person name="Cherry J.M."/>
            <person name="Stover N.A."/>
            <person name="Krieger C.J."/>
            <person name="del Toro C."/>
            <person name="Ryder H.F."/>
            <person name="Williamson S.C."/>
            <person name="Barbeau R.A."/>
            <person name="Hamilton E.P."/>
            <person name="Orias E."/>
        </authorList>
    </citation>
    <scope>NUCLEOTIDE SEQUENCE [LARGE SCALE GENOMIC DNA]</scope>
    <source>
        <strain evidence="6">SB210</strain>
    </source>
</reference>
<dbReference type="PROSITE" id="PS50222">
    <property type="entry name" value="EF_HAND_2"/>
    <property type="match status" value="1"/>
</dbReference>
<gene>
    <name evidence="5" type="ORF">TTHERM_00502730</name>
</gene>
<dbReference type="OrthoDB" id="291826at2759"/>
<keyword evidence="6" id="KW-1185">Reference proteome</keyword>
<keyword evidence="2" id="KW-0106">Calcium</keyword>